<dbReference type="FunFam" id="3.30.505.10:FF:000027">
    <property type="entry name" value="Cytoplasmic protein nck1"/>
    <property type="match status" value="1"/>
</dbReference>
<dbReference type="GO" id="GO:0005737">
    <property type="term" value="C:cytoplasm"/>
    <property type="evidence" value="ECO:0007669"/>
    <property type="project" value="TreeGrafter"/>
</dbReference>
<dbReference type="PIRSF" id="PIRSF037874">
    <property type="entry name" value="Cytoplasmic_NCK"/>
    <property type="match status" value="1"/>
</dbReference>
<evidence type="ECO:0000256" key="6">
    <source>
        <dbReference type="SAM" id="MobiDB-lite"/>
    </source>
</evidence>
<dbReference type="CDD" id="cd11767">
    <property type="entry name" value="SH3_Nck_3"/>
    <property type="match status" value="1"/>
</dbReference>
<reference evidence="9 10" key="1">
    <citation type="submission" date="2023-03" db="EMBL/GenBank/DDBJ databases">
        <title>High-quality genome of Scylla paramamosain provides insights in environmental adaptation.</title>
        <authorList>
            <person name="Zhang L."/>
        </authorList>
    </citation>
    <scope>NUCLEOTIDE SEQUENCE [LARGE SCALE GENOMIC DNA]</scope>
    <source>
        <strain evidence="9">LZ_2023a</strain>
        <tissue evidence="9">Muscle</tissue>
    </source>
</reference>
<dbReference type="SUPFAM" id="SSF50044">
    <property type="entry name" value="SH3-domain"/>
    <property type="match status" value="3"/>
</dbReference>
<dbReference type="PRINTS" id="PR00452">
    <property type="entry name" value="SH3DOMAIN"/>
</dbReference>
<dbReference type="GO" id="GO:0048013">
    <property type="term" value="P:ephrin receptor signaling pathway"/>
    <property type="evidence" value="ECO:0007669"/>
    <property type="project" value="TreeGrafter"/>
</dbReference>
<accession>A0AAW0TGM0</accession>
<dbReference type="PANTHER" id="PTHR19969">
    <property type="entry name" value="SH2-SH3 ADAPTOR PROTEIN-RELATED"/>
    <property type="match status" value="1"/>
</dbReference>
<dbReference type="Proteomes" id="UP001487740">
    <property type="component" value="Unassembled WGS sequence"/>
</dbReference>
<dbReference type="CDD" id="cd11765">
    <property type="entry name" value="SH3_Nck_1"/>
    <property type="match status" value="1"/>
</dbReference>
<gene>
    <name evidence="9" type="ORF">O3P69_010750</name>
</gene>
<proteinExistence type="predicted"/>
<dbReference type="EMBL" id="JARAKH010000031">
    <property type="protein sequence ID" value="KAK8386253.1"/>
    <property type="molecule type" value="Genomic_DNA"/>
</dbReference>
<comment type="caution">
    <text evidence="9">The sequence shown here is derived from an EMBL/GenBank/DDBJ whole genome shotgun (WGS) entry which is preliminary data.</text>
</comment>
<feature type="domain" description="SH3" evidence="8">
    <location>
        <begin position="21"/>
        <end position="80"/>
    </location>
</feature>
<feature type="region of interest" description="Disordered" evidence="6">
    <location>
        <begin position="311"/>
        <end position="330"/>
    </location>
</feature>
<evidence type="ECO:0000259" key="7">
    <source>
        <dbReference type="PROSITE" id="PS50001"/>
    </source>
</evidence>
<dbReference type="PRINTS" id="PR00401">
    <property type="entry name" value="SH2DOMAIN"/>
</dbReference>
<dbReference type="Gene3D" id="3.30.505.10">
    <property type="entry name" value="SH2 domain"/>
    <property type="match status" value="1"/>
</dbReference>
<name>A0AAW0TGM0_SCYPA</name>
<dbReference type="FunFam" id="2.30.30.40:FF:000110">
    <property type="entry name" value="Cytoplasmic protein"/>
    <property type="match status" value="1"/>
</dbReference>
<keyword evidence="2" id="KW-0597">Phosphoprotein</keyword>
<dbReference type="SUPFAM" id="SSF55550">
    <property type="entry name" value="SH2 domain"/>
    <property type="match status" value="1"/>
</dbReference>
<evidence type="ECO:0000256" key="2">
    <source>
        <dbReference type="ARBA" id="ARBA00022553"/>
    </source>
</evidence>
<evidence type="ECO:0000256" key="1">
    <source>
        <dbReference type="ARBA" id="ARBA00022443"/>
    </source>
</evidence>
<organism evidence="9 10">
    <name type="scientific">Scylla paramamosain</name>
    <name type="common">Mud crab</name>
    <dbReference type="NCBI Taxonomy" id="85552"/>
    <lineage>
        <taxon>Eukaryota</taxon>
        <taxon>Metazoa</taxon>
        <taxon>Ecdysozoa</taxon>
        <taxon>Arthropoda</taxon>
        <taxon>Crustacea</taxon>
        <taxon>Multicrustacea</taxon>
        <taxon>Malacostraca</taxon>
        <taxon>Eumalacostraca</taxon>
        <taxon>Eucarida</taxon>
        <taxon>Decapoda</taxon>
        <taxon>Pleocyemata</taxon>
        <taxon>Brachyura</taxon>
        <taxon>Eubrachyura</taxon>
        <taxon>Portunoidea</taxon>
        <taxon>Portunidae</taxon>
        <taxon>Portuninae</taxon>
        <taxon>Scylla</taxon>
    </lineage>
</organism>
<evidence type="ECO:0000313" key="9">
    <source>
        <dbReference type="EMBL" id="KAK8386253.1"/>
    </source>
</evidence>
<feature type="domain" description="SH3" evidence="8">
    <location>
        <begin position="196"/>
        <end position="258"/>
    </location>
</feature>
<dbReference type="CDD" id="cd11766">
    <property type="entry name" value="SH3_Nck_2"/>
    <property type="match status" value="1"/>
</dbReference>
<dbReference type="SMART" id="SM00326">
    <property type="entry name" value="SH3"/>
    <property type="match status" value="3"/>
</dbReference>
<dbReference type="InterPro" id="IPR036028">
    <property type="entry name" value="SH3-like_dom_sf"/>
</dbReference>
<sequence>MGLAGHRSQGHAGCYSGKSVGEDCWVTAKYDYSAQGSHELDLRKNERLLLLDDSKHWWRVMNSRNQSGYVPSNYVKKEKPSIFDSIKKRVKKGGGSRTLPSAGGTPTRGVDSPGGVRGNTPIDPSEAIGWAVVKYNYQAQQMDELSLVKGTRVLILEKSNDGWWRGHYNNLVGWFPSNYTTEEPAEDDHTYTMAENVLDVVVALYSFTAQNEHELSFTKGERMEVLDRPPSDPEWYRARNTQGQVGLIPKNYVQELHEVVDARTPRSREPSQTRQLPPPGPSNSAHPPPATNGGAHNAETHLAQGMQGMNINAAAPTPPAPAMSVGSVPQDKSHFTTRDWYYGPITRAQCDDILNQRGHDGDFLIRDSETNVGDFSVSLKAAGRNKHFRVHVENGLYCIGQRKFQNLDQLVDHYQRSPIYTSQKGEKLYLIRPLPKP</sequence>
<evidence type="ECO:0000313" key="10">
    <source>
        <dbReference type="Proteomes" id="UP001487740"/>
    </source>
</evidence>
<evidence type="ECO:0000256" key="3">
    <source>
        <dbReference type="ARBA" id="ARBA00022999"/>
    </source>
</evidence>
<keyword evidence="1 5" id="KW-0728">SH3 domain</keyword>
<dbReference type="FunFam" id="2.30.30.40:FF:000061">
    <property type="entry name" value="Cytoplasmic protein"/>
    <property type="match status" value="1"/>
</dbReference>
<dbReference type="SMART" id="SM00252">
    <property type="entry name" value="SH2"/>
    <property type="match status" value="1"/>
</dbReference>
<keyword evidence="3 4" id="KW-0727">SH2 domain</keyword>
<feature type="region of interest" description="Disordered" evidence="6">
    <location>
        <begin position="91"/>
        <end position="117"/>
    </location>
</feature>
<dbReference type="InterPro" id="IPR000980">
    <property type="entry name" value="SH2"/>
</dbReference>
<dbReference type="Gene3D" id="2.30.30.40">
    <property type="entry name" value="SH3 Domains"/>
    <property type="match status" value="3"/>
</dbReference>
<dbReference type="GO" id="GO:0030971">
    <property type="term" value="F:receptor tyrosine kinase binding"/>
    <property type="evidence" value="ECO:0007669"/>
    <property type="project" value="TreeGrafter"/>
</dbReference>
<feature type="region of interest" description="Disordered" evidence="6">
    <location>
        <begin position="261"/>
        <end position="297"/>
    </location>
</feature>
<dbReference type="Pfam" id="PF00018">
    <property type="entry name" value="SH3_1"/>
    <property type="match status" value="3"/>
</dbReference>
<evidence type="ECO:0000256" key="4">
    <source>
        <dbReference type="PROSITE-ProRule" id="PRU00191"/>
    </source>
</evidence>
<evidence type="ECO:0008006" key="11">
    <source>
        <dbReference type="Google" id="ProtNLM"/>
    </source>
</evidence>
<dbReference type="InterPro" id="IPR001452">
    <property type="entry name" value="SH3_domain"/>
</dbReference>
<dbReference type="PROSITE" id="PS50001">
    <property type="entry name" value="SH2"/>
    <property type="match status" value="1"/>
</dbReference>
<dbReference type="CDD" id="cd09943">
    <property type="entry name" value="SH2_Nck_family"/>
    <property type="match status" value="1"/>
</dbReference>
<dbReference type="GO" id="GO:0048468">
    <property type="term" value="P:cell development"/>
    <property type="evidence" value="ECO:0007669"/>
    <property type="project" value="UniProtKB-ARBA"/>
</dbReference>
<dbReference type="PROSITE" id="PS50002">
    <property type="entry name" value="SH3"/>
    <property type="match status" value="3"/>
</dbReference>
<dbReference type="InterPro" id="IPR017304">
    <property type="entry name" value="NCK"/>
</dbReference>
<feature type="domain" description="SH2" evidence="7">
    <location>
        <begin position="340"/>
        <end position="434"/>
    </location>
</feature>
<dbReference type="InterPro" id="IPR036860">
    <property type="entry name" value="SH2_dom_sf"/>
</dbReference>
<dbReference type="PANTHER" id="PTHR19969:SF14">
    <property type="entry name" value="DREADLOCKS, ISOFORM B"/>
    <property type="match status" value="1"/>
</dbReference>
<feature type="compositionally biased region" description="Pro residues" evidence="6">
    <location>
        <begin position="276"/>
        <end position="290"/>
    </location>
</feature>
<dbReference type="Pfam" id="PF00017">
    <property type="entry name" value="SH2"/>
    <property type="match status" value="1"/>
</dbReference>
<feature type="domain" description="SH3" evidence="8">
    <location>
        <begin position="126"/>
        <end position="185"/>
    </location>
</feature>
<keyword evidence="10" id="KW-1185">Reference proteome</keyword>
<evidence type="ECO:0000256" key="5">
    <source>
        <dbReference type="PROSITE-ProRule" id="PRU00192"/>
    </source>
</evidence>
<protein>
    <recommendedName>
        <fullName evidence="11">Cytoplasmic protein NCK1</fullName>
    </recommendedName>
</protein>
<dbReference type="GO" id="GO:0035591">
    <property type="term" value="F:signaling adaptor activity"/>
    <property type="evidence" value="ECO:0007669"/>
    <property type="project" value="TreeGrafter"/>
</dbReference>
<dbReference type="AlphaFoldDB" id="A0AAW0TGM0"/>
<dbReference type="GO" id="GO:0016477">
    <property type="term" value="P:cell migration"/>
    <property type="evidence" value="ECO:0007669"/>
    <property type="project" value="TreeGrafter"/>
</dbReference>
<feature type="compositionally biased region" description="Basic and acidic residues" evidence="6">
    <location>
        <begin position="261"/>
        <end position="271"/>
    </location>
</feature>
<evidence type="ECO:0000259" key="8">
    <source>
        <dbReference type="PROSITE" id="PS50002"/>
    </source>
</evidence>
<dbReference type="InterPro" id="IPR051184">
    <property type="entry name" value="Tyrosine-phos_adapter"/>
</dbReference>